<dbReference type="Proteomes" id="UP000177625">
    <property type="component" value="Unassembled WGS sequence"/>
</dbReference>
<accession>A0A1E1MGP3</accession>
<dbReference type="EMBL" id="FJVC01000327">
    <property type="protein sequence ID" value="CZT48217.1"/>
    <property type="molecule type" value="Genomic_DNA"/>
</dbReference>
<evidence type="ECO:0000313" key="2">
    <source>
        <dbReference type="Proteomes" id="UP000177625"/>
    </source>
</evidence>
<sequence length="93" mass="10144">MASATGSLTLRTTYSAAQRSCLWEMGCMQMLPIFPSNPYLALDNEPRITPAICPVEQSTIDSFPPCQQNYRTGKRVIFVSCFCSCGDPVSSPG</sequence>
<keyword evidence="2" id="KW-1185">Reference proteome</keyword>
<dbReference type="AlphaFoldDB" id="A0A1E1MGP3"/>
<reference evidence="2" key="1">
    <citation type="submission" date="2016-03" db="EMBL/GenBank/DDBJ databases">
        <authorList>
            <person name="Guldener U."/>
        </authorList>
    </citation>
    <scope>NUCLEOTIDE SEQUENCE [LARGE SCALE GENOMIC DNA]</scope>
</reference>
<name>A0A1E1MGP3_RHYSE</name>
<proteinExistence type="predicted"/>
<gene>
    <name evidence="1" type="ORF">RSE6_08884</name>
</gene>
<organism evidence="1 2">
    <name type="scientific">Rhynchosporium secalis</name>
    <name type="common">Barley scald fungus</name>
    <dbReference type="NCBI Taxonomy" id="38038"/>
    <lineage>
        <taxon>Eukaryota</taxon>
        <taxon>Fungi</taxon>
        <taxon>Dikarya</taxon>
        <taxon>Ascomycota</taxon>
        <taxon>Pezizomycotina</taxon>
        <taxon>Leotiomycetes</taxon>
        <taxon>Helotiales</taxon>
        <taxon>Ploettnerulaceae</taxon>
        <taxon>Rhynchosporium</taxon>
    </lineage>
</organism>
<protein>
    <submittedName>
        <fullName evidence="1">Uncharacterized protein</fullName>
    </submittedName>
</protein>
<evidence type="ECO:0000313" key="1">
    <source>
        <dbReference type="EMBL" id="CZT48217.1"/>
    </source>
</evidence>